<sequence>MTQASPLPGNESTARSLLLQAHGRATPARVGVLGILLQANAALSHQEIEQTALQQGLSVDRVTLYRALDWLVEQGLAHKIAGADRTWRYNAQAGTPHQHAHFHCKQCEQVFCLENLQPTLLFALPEGYRIDEVELNLQGRCPDCAGKTNRAG</sequence>
<dbReference type="RefSeq" id="WP_002707546.1">
    <property type="nucleotide sequence ID" value="NZ_JH651384.1"/>
</dbReference>
<dbReference type="InterPro" id="IPR043135">
    <property type="entry name" value="Fur_C"/>
</dbReference>
<dbReference type="SUPFAM" id="SSF46785">
    <property type="entry name" value="Winged helix' DNA-binding domain"/>
    <property type="match status" value="1"/>
</dbReference>
<keyword evidence="9" id="KW-1185">Reference proteome</keyword>
<dbReference type="InterPro" id="IPR036390">
    <property type="entry name" value="WH_DNA-bd_sf"/>
</dbReference>
<evidence type="ECO:0000256" key="3">
    <source>
        <dbReference type="ARBA" id="ARBA00022833"/>
    </source>
</evidence>
<dbReference type="InterPro" id="IPR002481">
    <property type="entry name" value="FUR"/>
</dbReference>
<feature type="binding site" evidence="7">
    <location>
        <position position="104"/>
    </location>
    <ligand>
        <name>Zn(2+)</name>
        <dbReference type="ChEBI" id="CHEBI:29105"/>
    </ligand>
</feature>
<name>A0A656HEX9_THINJ</name>
<feature type="binding site" evidence="7">
    <location>
        <position position="141"/>
    </location>
    <ligand>
        <name>Zn(2+)</name>
        <dbReference type="ChEBI" id="CHEBI:29105"/>
    </ligand>
</feature>
<comment type="similarity">
    <text evidence="1">Belongs to the Fur family.</text>
</comment>
<reference evidence="9" key="1">
    <citation type="journal article" date="2011" name="Stand. Genomic Sci.">
        <title>Genome sequence of the filamentous, gliding Thiothrix nivea neotype strain (JP2(T)).</title>
        <authorList>
            <person name="Lapidus A."/>
            <person name="Nolan M."/>
            <person name="Lucas S."/>
            <person name="Glavina Del Rio T."/>
            <person name="Tice H."/>
            <person name="Cheng J.F."/>
            <person name="Tapia R."/>
            <person name="Han C."/>
            <person name="Goodwin L."/>
            <person name="Pitluck S."/>
            <person name="Liolios K."/>
            <person name="Pagani I."/>
            <person name="Ivanova N."/>
            <person name="Huntemann M."/>
            <person name="Mavromatis K."/>
            <person name="Mikhailova N."/>
            <person name="Pati A."/>
            <person name="Chen A."/>
            <person name="Palaniappan K."/>
            <person name="Land M."/>
            <person name="Brambilla E.M."/>
            <person name="Rohde M."/>
            <person name="Abt B."/>
            <person name="Verbarg S."/>
            <person name="Goker M."/>
            <person name="Bristow J."/>
            <person name="Eisen J.A."/>
            <person name="Markowitz V."/>
            <person name="Hugenholtz P."/>
            <person name="Kyrpides N.C."/>
            <person name="Klenk H.P."/>
            <person name="Woyke T."/>
        </authorList>
    </citation>
    <scope>NUCLEOTIDE SEQUENCE [LARGE SCALE GENOMIC DNA]</scope>
    <source>
        <strain evidence="9">ATCC 35100 / DSM 5205 / JP2</strain>
    </source>
</reference>
<evidence type="ECO:0000256" key="1">
    <source>
        <dbReference type="ARBA" id="ARBA00007957"/>
    </source>
</evidence>
<keyword evidence="7" id="KW-0479">Metal-binding</keyword>
<dbReference type="GO" id="GO:0000976">
    <property type="term" value="F:transcription cis-regulatory region binding"/>
    <property type="evidence" value="ECO:0007669"/>
    <property type="project" value="TreeGrafter"/>
</dbReference>
<dbReference type="InterPro" id="IPR036388">
    <property type="entry name" value="WH-like_DNA-bd_sf"/>
</dbReference>
<keyword evidence="3 7" id="KW-0862">Zinc</keyword>
<evidence type="ECO:0000256" key="6">
    <source>
        <dbReference type="ARBA" id="ARBA00023163"/>
    </source>
</evidence>
<keyword evidence="4" id="KW-0805">Transcription regulation</keyword>
<dbReference type="GO" id="GO:0045892">
    <property type="term" value="P:negative regulation of DNA-templated transcription"/>
    <property type="evidence" value="ECO:0007669"/>
    <property type="project" value="TreeGrafter"/>
</dbReference>
<dbReference type="EMBL" id="JH651384">
    <property type="protein sequence ID" value="EIJ33595.1"/>
    <property type="molecule type" value="Genomic_DNA"/>
</dbReference>
<proteinExistence type="inferred from homology"/>
<dbReference type="GO" id="GO:0008270">
    <property type="term" value="F:zinc ion binding"/>
    <property type="evidence" value="ECO:0007669"/>
    <property type="project" value="TreeGrafter"/>
</dbReference>
<protein>
    <submittedName>
        <fullName evidence="8">Ferric uptake regulator, Fur family</fullName>
    </submittedName>
</protein>
<dbReference type="Gene3D" id="3.30.1490.190">
    <property type="match status" value="1"/>
</dbReference>
<evidence type="ECO:0000256" key="5">
    <source>
        <dbReference type="ARBA" id="ARBA00023125"/>
    </source>
</evidence>
<accession>A0A656HEX9</accession>
<organism evidence="8 9">
    <name type="scientific">Thiothrix nivea (strain ATCC 35100 / DSM 5205 / JP2)</name>
    <dbReference type="NCBI Taxonomy" id="870187"/>
    <lineage>
        <taxon>Bacteria</taxon>
        <taxon>Pseudomonadati</taxon>
        <taxon>Pseudomonadota</taxon>
        <taxon>Gammaproteobacteria</taxon>
        <taxon>Thiotrichales</taxon>
        <taxon>Thiotrichaceae</taxon>
        <taxon>Thiothrix</taxon>
    </lineage>
</organism>
<keyword evidence="5" id="KW-0238">DNA-binding</keyword>
<comment type="cofactor">
    <cofactor evidence="7">
        <name>Zn(2+)</name>
        <dbReference type="ChEBI" id="CHEBI:29105"/>
    </cofactor>
    <text evidence="7">Binds 1 zinc ion per subunit.</text>
</comment>
<dbReference type="GO" id="GO:1900376">
    <property type="term" value="P:regulation of secondary metabolite biosynthetic process"/>
    <property type="evidence" value="ECO:0007669"/>
    <property type="project" value="TreeGrafter"/>
</dbReference>
<dbReference type="PANTHER" id="PTHR33202">
    <property type="entry name" value="ZINC UPTAKE REGULATION PROTEIN"/>
    <property type="match status" value="1"/>
</dbReference>
<evidence type="ECO:0000256" key="7">
    <source>
        <dbReference type="PIRSR" id="PIRSR602481-1"/>
    </source>
</evidence>
<feature type="binding site" evidence="7">
    <location>
        <position position="107"/>
    </location>
    <ligand>
        <name>Zn(2+)</name>
        <dbReference type="ChEBI" id="CHEBI:29105"/>
    </ligand>
</feature>
<dbReference type="GO" id="GO:0003700">
    <property type="term" value="F:DNA-binding transcription factor activity"/>
    <property type="evidence" value="ECO:0007669"/>
    <property type="project" value="InterPro"/>
</dbReference>
<dbReference type="PANTHER" id="PTHR33202:SF7">
    <property type="entry name" value="FERRIC UPTAKE REGULATION PROTEIN"/>
    <property type="match status" value="1"/>
</dbReference>
<dbReference type="AlphaFoldDB" id="A0A656HEX9"/>
<evidence type="ECO:0000256" key="2">
    <source>
        <dbReference type="ARBA" id="ARBA00022491"/>
    </source>
</evidence>
<feature type="binding site" evidence="7">
    <location>
        <position position="144"/>
    </location>
    <ligand>
        <name>Zn(2+)</name>
        <dbReference type="ChEBI" id="CHEBI:29105"/>
    </ligand>
</feature>
<keyword evidence="6" id="KW-0804">Transcription</keyword>
<dbReference type="Pfam" id="PF01475">
    <property type="entry name" value="FUR"/>
    <property type="match status" value="1"/>
</dbReference>
<dbReference type="OrthoDB" id="9801127at2"/>
<keyword evidence="2" id="KW-0678">Repressor</keyword>
<dbReference type="Proteomes" id="UP000005317">
    <property type="component" value="Unassembled WGS sequence"/>
</dbReference>
<evidence type="ECO:0000313" key="8">
    <source>
        <dbReference type="EMBL" id="EIJ33595.1"/>
    </source>
</evidence>
<dbReference type="Gene3D" id="1.10.10.10">
    <property type="entry name" value="Winged helix-like DNA-binding domain superfamily/Winged helix DNA-binding domain"/>
    <property type="match status" value="1"/>
</dbReference>
<evidence type="ECO:0000256" key="4">
    <source>
        <dbReference type="ARBA" id="ARBA00023015"/>
    </source>
</evidence>
<gene>
    <name evidence="8" type="ORF">Thini_0970</name>
</gene>
<evidence type="ECO:0000313" key="9">
    <source>
        <dbReference type="Proteomes" id="UP000005317"/>
    </source>
</evidence>